<keyword evidence="3" id="KW-1185">Reference proteome</keyword>
<dbReference type="EMBL" id="LR902600">
    <property type="protein sequence ID" value="CAD7250808.1"/>
    <property type="molecule type" value="Genomic_DNA"/>
</dbReference>
<feature type="region of interest" description="Disordered" evidence="1">
    <location>
        <begin position="1"/>
        <end position="43"/>
    </location>
</feature>
<feature type="compositionally biased region" description="Polar residues" evidence="1">
    <location>
        <begin position="15"/>
        <end position="25"/>
    </location>
</feature>
<feature type="compositionally biased region" description="Polar residues" evidence="1">
    <location>
        <begin position="252"/>
        <end position="276"/>
    </location>
</feature>
<reference evidence="2" key="1">
    <citation type="submission" date="2020-11" db="EMBL/GenBank/DDBJ databases">
        <authorList>
            <person name="Tran Van P."/>
        </authorList>
    </citation>
    <scope>NUCLEOTIDE SEQUENCE</scope>
</reference>
<feature type="compositionally biased region" description="Pro residues" evidence="1">
    <location>
        <begin position="174"/>
        <end position="191"/>
    </location>
</feature>
<evidence type="ECO:0000313" key="2">
    <source>
        <dbReference type="EMBL" id="CAD7250808.1"/>
    </source>
</evidence>
<feature type="compositionally biased region" description="Pro residues" evidence="1">
    <location>
        <begin position="449"/>
        <end position="461"/>
    </location>
</feature>
<evidence type="ECO:0000256" key="1">
    <source>
        <dbReference type="SAM" id="MobiDB-lite"/>
    </source>
</evidence>
<dbReference type="EMBL" id="CAJPEV010003083">
    <property type="protein sequence ID" value="CAG0898872.1"/>
    <property type="molecule type" value="Genomic_DNA"/>
</dbReference>
<sequence>MPGGVQETRVDDRQAFQSSGASQDFRSPPPCGATRALSTGRGSPLLSPNFPGNFTSQFDCTWEFSIESWSPGQRYAHIPFENLLRVKTDYIISFSSLSGSSLSSPCFIFGQVNPSPHLLGFFVLAASKFPNINLSPFFSYGTMPAKKRTQKKTSPPPPSVISNPSPRSMRQASPAPPPPPPPAPPPPPPAPSSSSSSSSSHTSAAPAPSRTSSPLRQPTASPSRSPPHPSSHTANNAAYLSPAHSKTPPTIPGNSSVHSIPIPTNSTNPAQGNPNSFANPLFIQSLPPSAKTRFCSRLLNARIILEEDEFRIGCLRLRVEEFVIQPRIIRCFKCLQYGRYIGRCKADRDVCSYRSGKGHTQKTRQAKLNVLHPKCSQCQGAHAANAAACPKRQEKRLQIAHDPRFAHSPLARKILAEQKGYPDPEAPIRTATPPARPHIRLVPARAAPPSRPPSAPAPPTPASADVSASPFPAISPSPEINSVIRLLLKQMEGIISTLHCFLRPHPHRPFLSCLTMSSHTDLEYWPKRATFQASTNDGALIAVANDGNNYSEVPTKNLNFSWSNSLGSMKSPPHLTRNRIPPPSSLIDPQMAWQVLLKEIT</sequence>
<feature type="compositionally biased region" description="Low complexity" evidence="1">
    <location>
        <begin position="160"/>
        <end position="173"/>
    </location>
</feature>
<proteinExistence type="predicted"/>
<dbReference type="AlphaFoldDB" id="A0A7R9AAY2"/>
<evidence type="ECO:0008006" key="4">
    <source>
        <dbReference type="Google" id="ProtNLM"/>
    </source>
</evidence>
<dbReference type="OrthoDB" id="7490362at2759"/>
<feature type="compositionally biased region" description="Low complexity" evidence="1">
    <location>
        <begin position="192"/>
        <end position="223"/>
    </location>
</feature>
<name>A0A7R9AAY2_9CRUS</name>
<feature type="region of interest" description="Disordered" evidence="1">
    <location>
        <begin position="145"/>
        <end position="276"/>
    </location>
</feature>
<gene>
    <name evidence="2" type="ORF">DSTB1V02_LOCUS10577</name>
</gene>
<accession>A0A7R9AAY2</accession>
<feature type="region of interest" description="Disordered" evidence="1">
    <location>
        <begin position="444"/>
        <end position="470"/>
    </location>
</feature>
<organism evidence="2">
    <name type="scientific">Darwinula stevensoni</name>
    <dbReference type="NCBI Taxonomy" id="69355"/>
    <lineage>
        <taxon>Eukaryota</taxon>
        <taxon>Metazoa</taxon>
        <taxon>Ecdysozoa</taxon>
        <taxon>Arthropoda</taxon>
        <taxon>Crustacea</taxon>
        <taxon>Oligostraca</taxon>
        <taxon>Ostracoda</taxon>
        <taxon>Podocopa</taxon>
        <taxon>Podocopida</taxon>
        <taxon>Darwinulocopina</taxon>
        <taxon>Darwinuloidea</taxon>
        <taxon>Darwinulidae</taxon>
        <taxon>Darwinula</taxon>
    </lineage>
</organism>
<dbReference type="Proteomes" id="UP000677054">
    <property type="component" value="Unassembled WGS sequence"/>
</dbReference>
<evidence type="ECO:0000313" key="3">
    <source>
        <dbReference type="Proteomes" id="UP000677054"/>
    </source>
</evidence>
<protein>
    <recommendedName>
        <fullName evidence="4">CUB domain-containing protein</fullName>
    </recommendedName>
</protein>